<feature type="transmembrane region" description="Helical" evidence="2">
    <location>
        <begin position="55"/>
        <end position="77"/>
    </location>
</feature>
<feature type="transmembrane region" description="Helical" evidence="2">
    <location>
        <begin position="17"/>
        <end position="43"/>
    </location>
</feature>
<sequence>MDVLDALLSWLPSITDLVIYGAMASAAAAIFIISFFGIVGSFYRDTNPLLPATRALAAALTLMAPLAVFLMVAFALAESRGLYMVYTFSTARLLGSLCGTPLLLYTRLGSMSRRTGTTESGSQAAGQEEFRSPYSRPSVLNASGAERGGRRSEEGDIGLSGSGTGPMPQAMGGLTSGDLGGTGLAGMGGAAGGGAAMGDTGYHGASGVSGHAADYSGSRYGGGREQEETGLAGANGFGHSTADAGTYRDKAHASGLAAHANTGYSSGLGNVGAQGAGASAETAHFATEGKAGLYPENEHVDPYETGAAGGGGGDEAGDEP</sequence>
<comment type="caution">
    <text evidence="3">The sequence shown here is derived from an EMBL/GenBank/DDBJ whole genome shotgun (WGS) entry which is preliminary data.</text>
</comment>
<evidence type="ECO:0000313" key="3">
    <source>
        <dbReference type="EMBL" id="PRW57634.1"/>
    </source>
</evidence>
<protein>
    <submittedName>
        <fullName evidence="3">Uncharacterized protein</fullName>
    </submittedName>
</protein>
<evidence type="ECO:0000256" key="1">
    <source>
        <dbReference type="SAM" id="MobiDB-lite"/>
    </source>
</evidence>
<keyword evidence="2" id="KW-0472">Membrane</keyword>
<keyword evidence="4" id="KW-1185">Reference proteome</keyword>
<dbReference type="EMBL" id="LHPG02000006">
    <property type="protein sequence ID" value="PRW57634.1"/>
    <property type="molecule type" value="Genomic_DNA"/>
</dbReference>
<feature type="region of interest" description="Disordered" evidence="1">
    <location>
        <begin position="218"/>
        <end position="237"/>
    </location>
</feature>
<organism evidence="3 4">
    <name type="scientific">Chlorella sorokiniana</name>
    <name type="common">Freshwater green alga</name>
    <dbReference type="NCBI Taxonomy" id="3076"/>
    <lineage>
        <taxon>Eukaryota</taxon>
        <taxon>Viridiplantae</taxon>
        <taxon>Chlorophyta</taxon>
        <taxon>core chlorophytes</taxon>
        <taxon>Trebouxiophyceae</taxon>
        <taxon>Chlorellales</taxon>
        <taxon>Chlorellaceae</taxon>
        <taxon>Chlorella clade</taxon>
        <taxon>Chlorella</taxon>
    </lineage>
</organism>
<keyword evidence="2" id="KW-0812">Transmembrane</keyword>
<feature type="compositionally biased region" description="Polar residues" evidence="1">
    <location>
        <begin position="114"/>
        <end position="125"/>
    </location>
</feature>
<evidence type="ECO:0000256" key="2">
    <source>
        <dbReference type="SAM" id="Phobius"/>
    </source>
</evidence>
<gene>
    <name evidence="3" type="ORF">C2E21_3635</name>
</gene>
<dbReference type="OrthoDB" id="10564740at2759"/>
<feature type="region of interest" description="Disordered" evidence="1">
    <location>
        <begin position="287"/>
        <end position="320"/>
    </location>
</feature>
<proteinExistence type="predicted"/>
<keyword evidence="2" id="KW-1133">Transmembrane helix</keyword>
<evidence type="ECO:0000313" key="4">
    <source>
        <dbReference type="Proteomes" id="UP000239899"/>
    </source>
</evidence>
<accession>A0A2P6TUA7</accession>
<reference evidence="3 4" key="1">
    <citation type="journal article" date="2018" name="Plant J.">
        <title>Genome sequences of Chlorella sorokiniana UTEX 1602 and Micractinium conductrix SAG 241.80: implications to maltose excretion by a green alga.</title>
        <authorList>
            <person name="Arriola M.B."/>
            <person name="Velmurugan N."/>
            <person name="Zhang Y."/>
            <person name="Plunkett M.H."/>
            <person name="Hondzo H."/>
            <person name="Barney B.M."/>
        </authorList>
    </citation>
    <scope>NUCLEOTIDE SEQUENCE [LARGE SCALE GENOMIC DNA]</scope>
    <source>
        <strain evidence="4">UTEX 1602</strain>
    </source>
</reference>
<feature type="transmembrane region" description="Helical" evidence="2">
    <location>
        <begin position="83"/>
        <end position="105"/>
    </location>
</feature>
<dbReference type="AlphaFoldDB" id="A0A2P6TUA7"/>
<dbReference type="Proteomes" id="UP000239899">
    <property type="component" value="Unassembled WGS sequence"/>
</dbReference>
<name>A0A2P6TUA7_CHLSO</name>
<feature type="region of interest" description="Disordered" evidence="1">
    <location>
        <begin position="114"/>
        <end position="178"/>
    </location>
</feature>